<name>A0A1H1X7V9_9PSED</name>
<feature type="domain" description="Metalloprotease TldD/E C-terminal" evidence="3">
    <location>
        <begin position="236"/>
        <end position="447"/>
    </location>
</feature>
<dbReference type="Pfam" id="PF19289">
    <property type="entry name" value="PmbA_TldD_3rd"/>
    <property type="match status" value="1"/>
</dbReference>
<proteinExistence type="inferred from homology"/>
<evidence type="ECO:0000259" key="4">
    <source>
        <dbReference type="Pfam" id="PF19290"/>
    </source>
</evidence>
<dbReference type="Pfam" id="PF19290">
    <property type="entry name" value="PmbA_TldD_2nd"/>
    <property type="match status" value="1"/>
</dbReference>
<keyword evidence="6" id="KW-1185">Reference proteome</keyword>
<reference evidence="6" key="1">
    <citation type="submission" date="2016-10" db="EMBL/GenBank/DDBJ databases">
        <authorList>
            <person name="Varghese N."/>
            <person name="Submissions S."/>
        </authorList>
    </citation>
    <scope>NUCLEOTIDE SEQUENCE [LARGE SCALE GENOMIC DNA]</scope>
    <source>
        <strain evidence="6">ATCC 23835</strain>
    </source>
</reference>
<dbReference type="SUPFAM" id="SSF111283">
    <property type="entry name" value="Putative modulator of DNA gyrase, PmbA/TldD"/>
    <property type="match status" value="1"/>
</dbReference>
<dbReference type="InterPro" id="IPR045569">
    <property type="entry name" value="Metalloprtase-TldD/E_C"/>
</dbReference>
<organism evidence="5 6">
    <name type="scientific">Pseudomonas asplenii</name>
    <dbReference type="NCBI Taxonomy" id="53407"/>
    <lineage>
        <taxon>Bacteria</taxon>
        <taxon>Pseudomonadati</taxon>
        <taxon>Pseudomonadota</taxon>
        <taxon>Gammaproteobacteria</taxon>
        <taxon>Pseudomonadales</taxon>
        <taxon>Pseudomonadaceae</taxon>
        <taxon>Pseudomonas</taxon>
    </lineage>
</organism>
<sequence length="448" mass="48030">MDHQFAYTEEQLAEVAHDLIAQAHAAGASDVKVSLSEMAGLSVEVMGGRVNTRSQHAKSGLSLTVFRGDRQGTTHSTDFSAGNLQRMVGKALDIARYTNEDRHAGLVDGDGLSRFYADLKLDNPWDLSIDEALEHAHRVEAGIRAVGRDVRSDGASVSTSRSQFQLVTSRGFCRTATRTDHNISARVIANRDGQNKPDAWTDYQVAPHRLQAPEATGERAARSALEALGGCSISSRSCPVLFAPKAAHSLTQHFFQAVNGGELSRGSSFLRGSLGQVIFAEHIDVLEDPFLVGGAASACFDTDGVVGQRRAVVKHGMVSGYFLNAYSARRLGMVSTGNAQGAHNLTLKSRLTRPEDDLPAMLRKLHTGLLVTHLMGDGVRLASGDYSRAAQGFWVENGQIQFPVEQITIAGHLREMFAGIVAVGSDTLTLGNISSGSVLIDQLRIGGQ</sequence>
<dbReference type="GO" id="GO:0005829">
    <property type="term" value="C:cytosol"/>
    <property type="evidence" value="ECO:0007669"/>
    <property type="project" value="TreeGrafter"/>
</dbReference>
<dbReference type="InterPro" id="IPR002510">
    <property type="entry name" value="Metalloprtase-TldD/E_N"/>
</dbReference>
<dbReference type="GO" id="GO:0006508">
    <property type="term" value="P:proteolysis"/>
    <property type="evidence" value="ECO:0007669"/>
    <property type="project" value="InterPro"/>
</dbReference>
<evidence type="ECO:0000256" key="1">
    <source>
        <dbReference type="ARBA" id="ARBA00005836"/>
    </source>
</evidence>
<accession>A0A1H1X7V9</accession>
<gene>
    <name evidence="5" type="ORF">SAMN05216598_3784</name>
</gene>
<dbReference type="RefSeq" id="WP_090207462.1">
    <property type="nucleotide sequence ID" value="NZ_LT629777.1"/>
</dbReference>
<dbReference type="AlphaFoldDB" id="A0A1H1X7V9"/>
<dbReference type="InterPro" id="IPR036059">
    <property type="entry name" value="TldD/PmbA_sf"/>
</dbReference>
<dbReference type="PANTHER" id="PTHR43421">
    <property type="entry name" value="METALLOPROTEASE PMBA"/>
    <property type="match status" value="1"/>
</dbReference>
<dbReference type="EMBL" id="LT629777">
    <property type="protein sequence ID" value="SDT05397.1"/>
    <property type="molecule type" value="Genomic_DNA"/>
</dbReference>
<evidence type="ECO:0000313" key="6">
    <source>
        <dbReference type="Proteomes" id="UP000199524"/>
    </source>
</evidence>
<comment type="similarity">
    <text evidence="1">Belongs to the peptidase U62 family.</text>
</comment>
<dbReference type="InterPro" id="IPR047657">
    <property type="entry name" value="PmbA"/>
</dbReference>
<protein>
    <recommendedName>
        <fullName evidence="7">Microcin-processing peptidase 1</fullName>
    </recommendedName>
</protein>
<dbReference type="InterPro" id="IPR035068">
    <property type="entry name" value="TldD/PmbA_N"/>
</dbReference>
<dbReference type="Proteomes" id="UP000199524">
    <property type="component" value="Chromosome I"/>
</dbReference>
<dbReference type="Pfam" id="PF01523">
    <property type="entry name" value="PmbA_TldD_1st"/>
    <property type="match status" value="1"/>
</dbReference>
<dbReference type="PANTHER" id="PTHR43421:SF1">
    <property type="entry name" value="METALLOPROTEASE PMBA"/>
    <property type="match status" value="1"/>
</dbReference>
<evidence type="ECO:0008006" key="7">
    <source>
        <dbReference type="Google" id="ProtNLM"/>
    </source>
</evidence>
<dbReference type="InterPro" id="IPR045570">
    <property type="entry name" value="Metalloprtase-TldD/E_cen_dom"/>
</dbReference>
<evidence type="ECO:0000259" key="3">
    <source>
        <dbReference type="Pfam" id="PF19289"/>
    </source>
</evidence>
<evidence type="ECO:0000259" key="2">
    <source>
        <dbReference type="Pfam" id="PF01523"/>
    </source>
</evidence>
<feature type="domain" description="Metalloprotease TldD/E N-terminal" evidence="2">
    <location>
        <begin position="33"/>
        <end position="95"/>
    </location>
</feature>
<feature type="domain" description="Metalloprotease TldD/E central" evidence="4">
    <location>
        <begin position="123"/>
        <end position="228"/>
    </location>
</feature>
<evidence type="ECO:0000313" key="5">
    <source>
        <dbReference type="EMBL" id="SDT05397.1"/>
    </source>
</evidence>
<dbReference type="GO" id="GO:0008237">
    <property type="term" value="F:metallopeptidase activity"/>
    <property type="evidence" value="ECO:0007669"/>
    <property type="project" value="InterPro"/>
</dbReference>
<dbReference type="GeneID" id="300208708"/>
<dbReference type="Gene3D" id="3.30.2290.10">
    <property type="entry name" value="PmbA/TldD superfamily"/>
    <property type="match status" value="1"/>
</dbReference>